<sequence>MASTGKKGKKSKEKKLSLQDFLAKSNPQTGSGTTQVAVTKYSSWAEECEEDEDRKFEIIQLPTAPRAARILDDNSIPNEGPFYARVSNLPFDINEGDVDEFFLDQNIHIREMRLARDEQNDRLRGYGHIEFETRDDLLDAIMLTDPMIRNRRIRIEFTAEPDNSSGRTVRKRYDNYTPRDSANESTNWRDRKESNFEAPRSTFQNRHESSNDGGNDSNWRLGERPNDSPPPERRRYGNDRRDGEGGRRGRYNDREQREQVQEERPKLNLAPRTLPLPEMNFPKEEELERNTRKISLNGDRDHSHDDSGLAEDDESESKEIAPKPKPVPVPRENVFGSAKPVDTTAREREIEEKMEQERQEKLKAEKEKRMKERETTSQSDTSNKDVIVIRTESSRRQDGETNWRKRDENSSNGFHDNKSRGGGNRQMGRSFRSFSHFSGDDRPRQFNKDNRDNRNFNNRGGGMNRDRRDRDNNMRRGNDQGMRRNNDYHNSGGNEMRREEREREPRRERNYEMPKYVENSGPNLKTSNLFDGLDEEVNDD</sequence>
<comment type="caution">
    <text evidence="5">The sequence shown here is derived from an EMBL/GenBank/DDBJ whole genome shotgun (WGS) entry which is preliminary data.</text>
</comment>
<evidence type="ECO:0000256" key="2">
    <source>
        <dbReference type="PROSITE-ProRule" id="PRU00176"/>
    </source>
</evidence>
<feature type="compositionally biased region" description="Low complexity" evidence="3">
    <location>
        <begin position="428"/>
        <end position="437"/>
    </location>
</feature>
<feature type="compositionally biased region" description="Basic and acidic residues" evidence="3">
    <location>
        <begin position="464"/>
        <end position="487"/>
    </location>
</feature>
<evidence type="ECO:0000256" key="1">
    <source>
        <dbReference type="ARBA" id="ARBA00022884"/>
    </source>
</evidence>
<feature type="compositionally biased region" description="Polar residues" evidence="3">
    <location>
        <begin position="520"/>
        <end position="529"/>
    </location>
</feature>
<name>A0A9J6CCR6_POLVA</name>
<dbReference type="InterPro" id="IPR000504">
    <property type="entry name" value="RRM_dom"/>
</dbReference>
<keyword evidence="1 2" id="KW-0694">RNA-binding</keyword>
<dbReference type="PANTHER" id="PTHR23236">
    <property type="entry name" value="EUKARYOTIC TRANSLATION INITIATION FACTOR 4B/4H"/>
    <property type="match status" value="1"/>
</dbReference>
<protein>
    <recommendedName>
        <fullName evidence="4">RRM domain-containing protein</fullName>
    </recommendedName>
</protein>
<dbReference type="OrthoDB" id="1748655at2759"/>
<dbReference type="SMART" id="SM00360">
    <property type="entry name" value="RRM"/>
    <property type="match status" value="1"/>
</dbReference>
<feature type="compositionally biased region" description="Basic and acidic residues" evidence="3">
    <location>
        <begin position="392"/>
        <end position="419"/>
    </location>
</feature>
<feature type="compositionally biased region" description="Basic and acidic residues" evidence="3">
    <location>
        <begin position="221"/>
        <end position="266"/>
    </location>
</feature>
<evidence type="ECO:0000313" key="5">
    <source>
        <dbReference type="EMBL" id="KAG5679717.1"/>
    </source>
</evidence>
<accession>A0A9J6CCR6</accession>
<dbReference type="EMBL" id="JADBJN010000001">
    <property type="protein sequence ID" value="KAG5679717.1"/>
    <property type="molecule type" value="Genomic_DNA"/>
</dbReference>
<gene>
    <name evidence="5" type="ORF">PVAND_009265</name>
</gene>
<evidence type="ECO:0000259" key="4">
    <source>
        <dbReference type="PROSITE" id="PS50102"/>
    </source>
</evidence>
<feature type="compositionally biased region" description="Basic residues" evidence="3">
    <location>
        <begin position="1"/>
        <end position="13"/>
    </location>
</feature>
<dbReference type="Proteomes" id="UP001107558">
    <property type="component" value="Chromosome 1"/>
</dbReference>
<dbReference type="GO" id="GO:0003723">
    <property type="term" value="F:RNA binding"/>
    <property type="evidence" value="ECO:0007669"/>
    <property type="project" value="UniProtKB-UniRule"/>
</dbReference>
<dbReference type="InterPro" id="IPR035979">
    <property type="entry name" value="RBD_domain_sf"/>
</dbReference>
<dbReference type="PROSITE" id="PS50102">
    <property type="entry name" value="RRM"/>
    <property type="match status" value="1"/>
</dbReference>
<dbReference type="SUPFAM" id="SSF54928">
    <property type="entry name" value="RNA-binding domain, RBD"/>
    <property type="match status" value="1"/>
</dbReference>
<dbReference type="InterPro" id="IPR012677">
    <property type="entry name" value="Nucleotide-bd_a/b_plait_sf"/>
</dbReference>
<evidence type="ECO:0000313" key="6">
    <source>
        <dbReference type="Proteomes" id="UP001107558"/>
    </source>
</evidence>
<feature type="compositionally biased region" description="Basic and acidic residues" evidence="3">
    <location>
        <begin position="495"/>
        <end position="512"/>
    </location>
</feature>
<dbReference type="PANTHER" id="PTHR23236:SF11">
    <property type="entry name" value="EUKARYOTIC TRANSLATION INITIATION FACTOR 4H"/>
    <property type="match status" value="1"/>
</dbReference>
<feature type="compositionally biased region" description="Polar residues" evidence="3">
    <location>
        <begin position="25"/>
        <end position="35"/>
    </location>
</feature>
<dbReference type="Gene3D" id="3.30.70.330">
    <property type="match status" value="1"/>
</dbReference>
<feature type="region of interest" description="Disordered" evidence="3">
    <location>
        <begin position="1"/>
        <end position="35"/>
    </location>
</feature>
<feature type="domain" description="RRM" evidence="4">
    <location>
        <begin position="82"/>
        <end position="160"/>
    </location>
</feature>
<evidence type="ECO:0000256" key="3">
    <source>
        <dbReference type="SAM" id="MobiDB-lite"/>
    </source>
</evidence>
<organism evidence="5 6">
    <name type="scientific">Polypedilum vanderplanki</name>
    <name type="common">Sleeping chironomid midge</name>
    <dbReference type="NCBI Taxonomy" id="319348"/>
    <lineage>
        <taxon>Eukaryota</taxon>
        <taxon>Metazoa</taxon>
        <taxon>Ecdysozoa</taxon>
        <taxon>Arthropoda</taxon>
        <taxon>Hexapoda</taxon>
        <taxon>Insecta</taxon>
        <taxon>Pterygota</taxon>
        <taxon>Neoptera</taxon>
        <taxon>Endopterygota</taxon>
        <taxon>Diptera</taxon>
        <taxon>Nematocera</taxon>
        <taxon>Chironomoidea</taxon>
        <taxon>Chironomidae</taxon>
        <taxon>Chironominae</taxon>
        <taxon>Polypedilum</taxon>
        <taxon>Polypedilum</taxon>
    </lineage>
</organism>
<feature type="compositionally biased region" description="Basic and acidic residues" evidence="3">
    <location>
        <begin position="344"/>
        <end position="375"/>
    </location>
</feature>
<feature type="region of interest" description="Disordered" evidence="3">
    <location>
        <begin position="162"/>
        <end position="540"/>
    </location>
</feature>
<feature type="compositionally biased region" description="Basic and acidic residues" evidence="3">
    <location>
        <begin position="298"/>
        <end position="307"/>
    </location>
</feature>
<feature type="compositionally biased region" description="Basic and acidic residues" evidence="3">
    <location>
        <begin position="281"/>
        <end position="291"/>
    </location>
</feature>
<dbReference type="Pfam" id="PF00076">
    <property type="entry name" value="RRM_1"/>
    <property type="match status" value="1"/>
</dbReference>
<feature type="compositionally biased region" description="Basic and acidic residues" evidence="3">
    <location>
        <begin position="438"/>
        <end position="454"/>
    </location>
</feature>
<dbReference type="AlphaFoldDB" id="A0A9J6CCR6"/>
<keyword evidence="6" id="KW-1185">Reference proteome</keyword>
<reference evidence="5" key="1">
    <citation type="submission" date="2021-03" db="EMBL/GenBank/DDBJ databases">
        <title>Chromosome level genome of the anhydrobiotic midge Polypedilum vanderplanki.</title>
        <authorList>
            <person name="Yoshida Y."/>
            <person name="Kikawada T."/>
            <person name="Gusev O."/>
        </authorList>
    </citation>
    <scope>NUCLEOTIDE SEQUENCE</scope>
    <source>
        <strain evidence="5">NIAS01</strain>
        <tissue evidence="5">Whole body or cell culture</tissue>
    </source>
</reference>
<proteinExistence type="predicted"/>